<dbReference type="Proteomes" id="UP001221757">
    <property type="component" value="Unassembled WGS sequence"/>
</dbReference>
<gene>
    <name evidence="2" type="ORF">B0H17DRAFT_1060808</name>
</gene>
<proteinExistence type="predicted"/>
<dbReference type="EMBL" id="JARKIE010000048">
    <property type="protein sequence ID" value="KAJ7693097.1"/>
    <property type="molecule type" value="Genomic_DNA"/>
</dbReference>
<evidence type="ECO:0000313" key="3">
    <source>
        <dbReference type="Proteomes" id="UP001221757"/>
    </source>
</evidence>
<accession>A0AAD7DML8</accession>
<protein>
    <submittedName>
        <fullName evidence="2">Uncharacterized protein</fullName>
    </submittedName>
</protein>
<comment type="caution">
    <text evidence="2">The sequence shown here is derived from an EMBL/GenBank/DDBJ whole genome shotgun (WGS) entry which is preliminary data.</text>
</comment>
<dbReference type="AlphaFoldDB" id="A0AAD7DML8"/>
<feature type="region of interest" description="Disordered" evidence="1">
    <location>
        <begin position="286"/>
        <end position="333"/>
    </location>
</feature>
<evidence type="ECO:0000256" key="1">
    <source>
        <dbReference type="SAM" id="MobiDB-lite"/>
    </source>
</evidence>
<keyword evidence="3" id="KW-1185">Reference proteome</keyword>
<name>A0AAD7DML8_MYCRO</name>
<organism evidence="2 3">
    <name type="scientific">Mycena rosella</name>
    <name type="common">Pink bonnet</name>
    <name type="synonym">Agaricus rosellus</name>
    <dbReference type="NCBI Taxonomy" id="1033263"/>
    <lineage>
        <taxon>Eukaryota</taxon>
        <taxon>Fungi</taxon>
        <taxon>Dikarya</taxon>
        <taxon>Basidiomycota</taxon>
        <taxon>Agaricomycotina</taxon>
        <taxon>Agaricomycetes</taxon>
        <taxon>Agaricomycetidae</taxon>
        <taxon>Agaricales</taxon>
        <taxon>Marasmiineae</taxon>
        <taxon>Mycenaceae</taxon>
        <taxon>Mycena</taxon>
    </lineage>
</organism>
<evidence type="ECO:0000313" key="2">
    <source>
        <dbReference type="EMBL" id="KAJ7693097.1"/>
    </source>
</evidence>
<reference evidence="2" key="1">
    <citation type="submission" date="2023-03" db="EMBL/GenBank/DDBJ databases">
        <title>Massive genome expansion in bonnet fungi (Mycena s.s.) driven by repeated elements and novel gene families across ecological guilds.</title>
        <authorList>
            <consortium name="Lawrence Berkeley National Laboratory"/>
            <person name="Harder C.B."/>
            <person name="Miyauchi S."/>
            <person name="Viragh M."/>
            <person name="Kuo A."/>
            <person name="Thoen E."/>
            <person name="Andreopoulos B."/>
            <person name="Lu D."/>
            <person name="Skrede I."/>
            <person name="Drula E."/>
            <person name="Henrissat B."/>
            <person name="Morin E."/>
            <person name="Kohler A."/>
            <person name="Barry K."/>
            <person name="LaButti K."/>
            <person name="Morin E."/>
            <person name="Salamov A."/>
            <person name="Lipzen A."/>
            <person name="Mereny Z."/>
            <person name="Hegedus B."/>
            <person name="Baldrian P."/>
            <person name="Stursova M."/>
            <person name="Weitz H."/>
            <person name="Taylor A."/>
            <person name="Grigoriev I.V."/>
            <person name="Nagy L.G."/>
            <person name="Martin F."/>
            <person name="Kauserud H."/>
        </authorList>
    </citation>
    <scope>NUCLEOTIDE SEQUENCE</scope>
    <source>
        <strain evidence="2">CBHHK067</strain>
    </source>
</reference>
<sequence length="333" mass="37637">MDIKTVLNLMSLWRPTTPIVIPISIIEFFNHLNVEDLGVHEFIIPPTLAQSHDSQDTLTALWNLASLDIDMDLSLRGGGNTAEARILGIYVRLEMNSSKRARDQYSRTAIEQLLTTHIHHIFPGEETTKISDESDDTSAYENVWAWSTQARFNIIVEFLEQWSLDPLPYNTVETFRKINLFSVENADIPLTIQIRLAESTCKIFTSGFKELMKAIVKSRVWYAYTYTEDPQSSLWGHPWLVDPTARHQIKETFTAYLEELKSARDSPGDPDFLTQLEKILHGLDFRHPEHHEPGSGDIIGGNTSSSGAGRENSRAAGGQIEDEDRSGIPNENV</sequence>